<name>A0A5J5CCC5_9PERO</name>
<dbReference type="PANTHER" id="PTHR24106">
    <property type="entry name" value="NACHT, LRR AND CARD DOMAINS-CONTAINING"/>
    <property type="match status" value="1"/>
</dbReference>
<sequence length="198" mass="22245">MAEKRMTRKRSTSWSSPLTSDPPPRSSSETTRSHSSEVAAPSVVSLKSERSMGSPLNFGVKKTQSELTEPSSCPMCLEVVKDPVLSTCGHWSCQRYTDKKILTHLKAIRRKALSPDSCISLFQTMVEMRDHKVKDEIQEYLKLSESSKPDLNPLHCSALAYMLQVSKDDLDVLDLKSYNTSDEGRRRLIPAVRTSRKA</sequence>
<keyword evidence="2" id="KW-0677">Repeat</keyword>
<dbReference type="AlphaFoldDB" id="A0A5J5CCC5"/>
<reference evidence="4 5" key="1">
    <citation type="submission" date="2019-08" db="EMBL/GenBank/DDBJ databases">
        <title>A chromosome-level genome assembly, high-density linkage maps, and genome scans reveal the genomic architecture of hybrid incompatibilities underlying speciation via character displacement in darters (Percidae: Etheostominae).</title>
        <authorList>
            <person name="Moran R.L."/>
            <person name="Catchen J.M."/>
            <person name="Fuller R.C."/>
        </authorList>
    </citation>
    <scope>NUCLEOTIDE SEQUENCE [LARGE SCALE GENOMIC DNA]</scope>
    <source>
        <strain evidence="4">EspeVRDwgs_2016</strain>
        <tissue evidence="4">Muscle</tissue>
    </source>
</reference>
<proteinExistence type="predicted"/>
<dbReference type="InterPro" id="IPR013083">
    <property type="entry name" value="Znf_RING/FYVE/PHD"/>
</dbReference>
<evidence type="ECO:0000313" key="4">
    <source>
        <dbReference type="EMBL" id="KAA8578121.1"/>
    </source>
</evidence>
<dbReference type="Gene3D" id="3.30.40.10">
    <property type="entry name" value="Zinc/RING finger domain, C3HC4 (zinc finger)"/>
    <property type="match status" value="1"/>
</dbReference>
<evidence type="ECO:0000256" key="1">
    <source>
        <dbReference type="ARBA" id="ARBA00022614"/>
    </source>
</evidence>
<protein>
    <recommendedName>
        <fullName evidence="6">Zinc finger RING-type eukaryotic domain-containing protein</fullName>
    </recommendedName>
</protein>
<feature type="compositionally biased region" description="Basic residues" evidence="3">
    <location>
        <begin position="1"/>
        <end position="11"/>
    </location>
</feature>
<dbReference type="InterPro" id="IPR051261">
    <property type="entry name" value="NLR"/>
</dbReference>
<dbReference type="SUPFAM" id="SSF57850">
    <property type="entry name" value="RING/U-box"/>
    <property type="match status" value="1"/>
</dbReference>
<keyword evidence="1" id="KW-0433">Leucine-rich repeat</keyword>
<evidence type="ECO:0000256" key="2">
    <source>
        <dbReference type="ARBA" id="ARBA00022737"/>
    </source>
</evidence>
<comment type="caution">
    <text evidence="4">The sequence shown here is derived from an EMBL/GenBank/DDBJ whole genome shotgun (WGS) entry which is preliminary data.</text>
</comment>
<organism evidence="4 5">
    <name type="scientific">Etheostoma spectabile</name>
    <name type="common">orangethroat darter</name>
    <dbReference type="NCBI Taxonomy" id="54343"/>
    <lineage>
        <taxon>Eukaryota</taxon>
        <taxon>Metazoa</taxon>
        <taxon>Chordata</taxon>
        <taxon>Craniata</taxon>
        <taxon>Vertebrata</taxon>
        <taxon>Euteleostomi</taxon>
        <taxon>Actinopterygii</taxon>
        <taxon>Neopterygii</taxon>
        <taxon>Teleostei</taxon>
        <taxon>Neoteleostei</taxon>
        <taxon>Acanthomorphata</taxon>
        <taxon>Eupercaria</taxon>
        <taxon>Perciformes</taxon>
        <taxon>Percoidei</taxon>
        <taxon>Percidae</taxon>
        <taxon>Etheostomatinae</taxon>
        <taxon>Etheostoma</taxon>
    </lineage>
</organism>
<dbReference type="EMBL" id="VOFY01001113">
    <property type="protein sequence ID" value="KAA8578121.1"/>
    <property type="molecule type" value="Genomic_DNA"/>
</dbReference>
<evidence type="ECO:0000256" key="3">
    <source>
        <dbReference type="SAM" id="MobiDB-lite"/>
    </source>
</evidence>
<keyword evidence="5" id="KW-1185">Reference proteome</keyword>
<feature type="non-terminal residue" evidence="4">
    <location>
        <position position="198"/>
    </location>
</feature>
<feature type="region of interest" description="Disordered" evidence="3">
    <location>
        <begin position="1"/>
        <end position="46"/>
    </location>
</feature>
<evidence type="ECO:0008006" key="6">
    <source>
        <dbReference type="Google" id="ProtNLM"/>
    </source>
</evidence>
<evidence type="ECO:0000313" key="5">
    <source>
        <dbReference type="Proteomes" id="UP000327493"/>
    </source>
</evidence>
<accession>A0A5J5CCC5</accession>
<gene>
    <name evidence="4" type="ORF">FQN60_007033</name>
</gene>
<dbReference type="Gene3D" id="3.80.10.10">
    <property type="entry name" value="Ribonuclease Inhibitor"/>
    <property type="match status" value="1"/>
</dbReference>
<dbReference type="Proteomes" id="UP000327493">
    <property type="component" value="Unassembled WGS sequence"/>
</dbReference>
<dbReference type="InterPro" id="IPR032675">
    <property type="entry name" value="LRR_dom_sf"/>
</dbReference>